<keyword evidence="3" id="KW-1185">Reference proteome</keyword>
<reference evidence="1" key="3">
    <citation type="submission" date="2020-02" db="EMBL/GenBank/DDBJ databases">
        <authorList>
            <person name="Matsumoto Y."/>
            <person name="Motooka D."/>
            <person name="Nakamura S."/>
        </authorList>
    </citation>
    <scope>NUCLEOTIDE SEQUENCE</scope>
    <source>
        <strain evidence="1">JCM 6377</strain>
    </source>
</reference>
<reference evidence="2 3" key="1">
    <citation type="submission" date="2017-10" db="EMBL/GenBank/DDBJ databases">
        <title>The new phylogeny of genus Mycobacterium.</title>
        <authorList>
            <person name="Tortoli E."/>
            <person name="Trovato A."/>
            <person name="Cirillo D.M."/>
        </authorList>
    </citation>
    <scope>NUCLEOTIDE SEQUENCE [LARGE SCALE GENOMIC DNA]</scope>
    <source>
        <strain evidence="2 3">CCUG37673</strain>
    </source>
</reference>
<dbReference type="AlphaFoldDB" id="A0A2A7N7B8"/>
<name>A0A2A7N7B8_MYCAG</name>
<dbReference type="Proteomes" id="UP000220914">
    <property type="component" value="Unassembled WGS sequence"/>
</dbReference>
<reference evidence="1 4" key="2">
    <citation type="journal article" date="2019" name="Emerg. Microbes Infect.">
        <title>Comprehensive subspecies identification of 175 nontuberculous mycobacteria species based on 7547 genomic profiles.</title>
        <authorList>
            <person name="Matsumoto Y."/>
            <person name="Kinjo T."/>
            <person name="Motooka D."/>
            <person name="Nabeya D."/>
            <person name="Jung N."/>
            <person name="Uechi K."/>
            <person name="Horii T."/>
            <person name="Iida T."/>
            <person name="Fujita J."/>
            <person name="Nakamura S."/>
        </authorList>
    </citation>
    <scope>NUCLEOTIDE SEQUENCE [LARGE SCALE GENOMIC DNA]</scope>
    <source>
        <strain evidence="1 4">JCM 6377</strain>
    </source>
</reference>
<dbReference type="OrthoDB" id="4634318at2"/>
<evidence type="ECO:0000313" key="1">
    <source>
        <dbReference type="EMBL" id="GFG52563.1"/>
    </source>
</evidence>
<evidence type="ECO:0000313" key="3">
    <source>
        <dbReference type="Proteomes" id="UP000220914"/>
    </source>
</evidence>
<organism evidence="2 3">
    <name type="scientific">Mycolicibacterium agri</name>
    <name type="common">Mycobacterium agri</name>
    <dbReference type="NCBI Taxonomy" id="36811"/>
    <lineage>
        <taxon>Bacteria</taxon>
        <taxon>Bacillati</taxon>
        <taxon>Actinomycetota</taxon>
        <taxon>Actinomycetes</taxon>
        <taxon>Mycobacteriales</taxon>
        <taxon>Mycobacteriaceae</taxon>
        <taxon>Mycolicibacterium</taxon>
    </lineage>
</organism>
<comment type="caution">
    <text evidence="2">The sequence shown here is derived from an EMBL/GenBank/DDBJ whole genome shotgun (WGS) entry which is preliminary data.</text>
</comment>
<sequence>MREGDSADKLSAKSEFVLVLRLVVEGGGKVTGELVDPVSERRHRFTGARDLVEGVQSWMDDAVKKVRRDEE</sequence>
<proteinExistence type="predicted"/>
<evidence type="ECO:0000313" key="4">
    <source>
        <dbReference type="Proteomes" id="UP000465302"/>
    </source>
</evidence>
<protein>
    <submittedName>
        <fullName evidence="2">Uncharacterized protein</fullName>
    </submittedName>
</protein>
<gene>
    <name evidence="2" type="ORF">CQY20_09250</name>
    <name evidence="1" type="ORF">MAGR_40040</name>
</gene>
<dbReference type="EMBL" id="PDCP01000013">
    <property type="protein sequence ID" value="PEG39729.1"/>
    <property type="molecule type" value="Genomic_DNA"/>
</dbReference>
<dbReference type="EMBL" id="BLKS01000001">
    <property type="protein sequence ID" value="GFG52563.1"/>
    <property type="molecule type" value="Genomic_DNA"/>
</dbReference>
<accession>A0A2A7N7B8</accession>
<dbReference type="Proteomes" id="UP000465302">
    <property type="component" value="Unassembled WGS sequence"/>
</dbReference>
<dbReference type="RefSeq" id="WP_097939785.1">
    <property type="nucleotide sequence ID" value="NZ_BLKS01000001.1"/>
</dbReference>
<evidence type="ECO:0000313" key="2">
    <source>
        <dbReference type="EMBL" id="PEG39729.1"/>
    </source>
</evidence>